<accession>X1TQ17</accession>
<name>X1TQ17_9ZZZZ</name>
<comment type="caution">
    <text evidence="1">The sequence shown here is derived from an EMBL/GenBank/DDBJ whole genome shotgun (WGS) entry which is preliminary data.</text>
</comment>
<sequence length="72" mass="7665">NETDLYPDNFGNAKTLSEQFLVVNDTLYLTAMPAGTAIGASDVSVTARIRASVVKLSTKDWMAIAIQSTAEA</sequence>
<reference evidence="1" key="1">
    <citation type="journal article" date="2014" name="Front. Microbiol.">
        <title>High frequency of phylogenetically diverse reductive dehalogenase-homologous genes in deep subseafloor sedimentary metagenomes.</title>
        <authorList>
            <person name="Kawai M."/>
            <person name="Futagami T."/>
            <person name="Toyoda A."/>
            <person name="Takaki Y."/>
            <person name="Nishi S."/>
            <person name="Hori S."/>
            <person name="Arai W."/>
            <person name="Tsubouchi T."/>
            <person name="Morono Y."/>
            <person name="Uchiyama I."/>
            <person name="Ito T."/>
            <person name="Fujiyama A."/>
            <person name="Inagaki F."/>
            <person name="Takami H."/>
        </authorList>
    </citation>
    <scope>NUCLEOTIDE SEQUENCE</scope>
    <source>
        <strain evidence="1">Expedition CK06-06</strain>
    </source>
</reference>
<evidence type="ECO:0000313" key="1">
    <source>
        <dbReference type="EMBL" id="GAJ07433.1"/>
    </source>
</evidence>
<gene>
    <name evidence="1" type="ORF">S12H4_54100</name>
</gene>
<feature type="non-terminal residue" evidence="1">
    <location>
        <position position="1"/>
    </location>
</feature>
<dbReference type="EMBL" id="BARW01034533">
    <property type="protein sequence ID" value="GAJ07433.1"/>
    <property type="molecule type" value="Genomic_DNA"/>
</dbReference>
<organism evidence="1">
    <name type="scientific">marine sediment metagenome</name>
    <dbReference type="NCBI Taxonomy" id="412755"/>
    <lineage>
        <taxon>unclassified sequences</taxon>
        <taxon>metagenomes</taxon>
        <taxon>ecological metagenomes</taxon>
    </lineage>
</organism>
<protein>
    <submittedName>
        <fullName evidence="1">Uncharacterized protein</fullName>
    </submittedName>
</protein>
<dbReference type="AlphaFoldDB" id="X1TQ17"/>
<proteinExistence type="predicted"/>